<comment type="caution">
    <text evidence="1">The sequence shown here is derived from an EMBL/GenBank/DDBJ whole genome shotgun (WGS) entry which is preliminary data.</text>
</comment>
<dbReference type="AlphaFoldDB" id="A0A699H8Q3"/>
<evidence type="ECO:0000313" key="1">
    <source>
        <dbReference type="EMBL" id="GEX64040.1"/>
    </source>
</evidence>
<accession>A0A699H8Q3</accession>
<dbReference type="EMBL" id="BKCJ010120625">
    <property type="protein sequence ID" value="GEX64040.1"/>
    <property type="molecule type" value="Genomic_DNA"/>
</dbReference>
<proteinExistence type="predicted"/>
<gene>
    <name evidence="1" type="ORF">Tci_336015</name>
</gene>
<sequence length="167" mass="18395">MEKYVDRYKSFTRGSSREAIAAISMHVNAPIGASIHGLRSQNTKNKIALKANIIALVERNNMQREISNRLGKLSKKSFSANRVVRIDKNTNSEVEAENSKIASDIAKIVKAICFLNRGMTVSWLLPPRTVIAAANTIVTISAAVMLHDSALFSSTFLHPSSKFRVPL</sequence>
<reference evidence="1" key="1">
    <citation type="journal article" date="2019" name="Sci. Rep.">
        <title>Draft genome of Tanacetum cinerariifolium, the natural source of mosquito coil.</title>
        <authorList>
            <person name="Yamashiro T."/>
            <person name="Shiraishi A."/>
            <person name="Satake H."/>
            <person name="Nakayama K."/>
        </authorList>
    </citation>
    <scope>NUCLEOTIDE SEQUENCE</scope>
</reference>
<organism evidence="1">
    <name type="scientific">Tanacetum cinerariifolium</name>
    <name type="common">Dalmatian daisy</name>
    <name type="synonym">Chrysanthemum cinerariifolium</name>
    <dbReference type="NCBI Taxonomy" id="118510"/>
    <lineage>
        <taxon>Eukaryota</taxon>
        <taxon>Viridiplantae</taxon>
        <taxon>Streptophyta</taxon>
        <taxon>Embryophyta</taxon>
        <taxon>Tracheophyta</taxon>
        <taxon>Spermatophyta</taxon>
        <taxon>Magnoliopsida</taxon>
        <taxon>eudicotyledons</taxon>
        <taxon>Gunneridae</taxon>
        <taxon>Pentapetalae</taxon>
        <taxon>asterids</taxon>
        <taxon>campanulids</taxon>
        <taxon>Asterales</taxon>
        <taxon>Asteraceae</taxon>
        <taxon>Asteroideae</taxon>
        <taxon>Anthemideae</taxon>
        <taxon>Anthemidinae</taxon>
        <taxon>Tanacetum</taxon>
    </lineage>
</organism>
<protein>
    <submittedName>
        <fullName evidence="1">Uncharacterized protein</fullName>
    </submittedName>
</protein>
<name>A0A699H8Q3_TANCI</name>